<accession>A0A2T7BHC0</accession>
<keyword evidence="1" id="KW-0677">Repeat</keyword>
<dbReference type="Pfam" id="PF14559">
    <property type="entry name" value="TPR_19"/>
    <property type="match status" value="2"/>
</dbReference>
<evidence type="ECO:0000256" key="4">
    <source>
        <dbReference type="SAM" id="SignalP"/>
    </source>
</evidence>
<dbReference type="Proteomes" id="UP000244450">
    <property type="component" value="Unassembled WGS sequence"/>
</dbReference>
<gene>
    <name evidence="6" type="ORF">DCC81_15340</name>
</gene>
<feature type="repeat" description="TPR" evidence="3">
    <location>
        <begin position="496"/>
        <end position="529"/>
    </location>
</feature>
<name>A0A2T7BHC0_9BACT</name>
<evidence type="ECO:0000256" key="1">
    <source>
        <dbReference type="ARBA" id="ARBA00022737"/>
    </source>
</evidence>
<dbReference type="Pfam" id="PF13432">
    <property type="entry name" value="TPR_16"/>
    <property type="match status" value="4"/>
</dbReference>
<dbReference type="InterPro" id="IPR019734">
    <property type="entry name" value="TPR_rpt"/>
</dbReference>
<feature type="repeat" description="TPR" evidence="3">
    <location>
        <begin position="605"/>
        <end position="638"/>
    </location>
</feature>
<keyword evidence="4" id="KW-0732">Signal</keyword>
<feature type="repeat" description="TPR" evidence="3">
    <location>
        <begin position="421"/>
        <end position="454"/>
    </location>
</feature>
<dbReference type="Gene3D" id="1.25.40.10">
    <property type="entry name" value="Tetratricopeptide repeat domain"/>
    <property type="match status" value="5"/>
</dbReference>
<reference evidence="6 7" key="1">
    <citation type="submission" date="2018-04" db="EMBL/GenBank/DDBJ databases">
        <title>Chitinophaga fuyangensis sp. nov., isolated from soil in a chemical factory.</title>
        <authorList>
            <person name="Chen K."/>
        </authorList>
    </citation>
    <scope>NUCLEOTIDE SEQUENCE [LARGE SCALE GENOMIC DNA]</scope>
    <source>
        <strain evidence="6 7">LY-1</strain>
    </source>
</reference>
<dbReference type="SUPFAM" id="SSF48452">
    <property type="entry name" value="TPR-like"/>
    <property type="match status" value="4"/>
</dbReference>
<dbReference type="InterPro" id="IPR030887">
    <property type="entry name" value="Beta-barrel_YaiO"/>
</dbReference>
<feature type="repeat" description="TPR" evidence="3">
    <location>
        <begin position="387"/>
        <end position="420"/>
    </location>
</feature>
<evidence type="ECO:0000313" key="7">
    <source>
        <dbReference type="Proteomes" id="UP000244450"/>
    </source>
</evidence>
<proteinExistence type="predicted"/>
<dbReference type="Pfam" id="PF19413">
    <property type="entry name" value="YaiO"/>
    <property type="match status" value="1"/>
</dbReference>
<dbReference type="PANTHER" id="PTHR44943:SF4">
    <property type="entry name" value="TPR REPEAT-CONTAINING PROTEIN MJ0798"/>
    <property type="match status" value="1"/>
</dbReference>
<dbReference type="AlphaFoldDB" id="A0A2T7BHC0"/>
<evidence type="ECO:0000256" key="2">
    <source>
        <dbReference type="ARBA" id="ARBA00022803"/>
    </source>
</evidence>
<sequence>MLMKRSCYILLFCCCVVTTAQAQLFKKSQDPDALYTSALAQTRAGQYAAATRQIDEAIRLAPKNTDYQTLKARLLLLQNRPQEALPMLQRILAANPRNRDAYFYAINSATAMSRQDDAVCYVDEALYYFPRDRELAIKKLGVLDNAQQFGKANAYAEELWARHPDDSVINRAYIDHYLYTGGAYAKNGNPILSRMAYEKVLEAEPANAEASTAVLGLYLKNEDYDAALIRVNAALATQPNSYELLMRKLGIQQETHRYADALATLQTIRNKYPNDAKAAQLENSLRLEAAAYYSNIDPYMLYLSVLEKEPNNSEALQKVIGLTVARGAYEEALGWINRGLRTRSNDPVLLGQKVDMLEHVNKYPEAAQIARQLWQQTRNSSWAQRTAQLKNASGRYYLGQQQYTLALQEFEDALSAAPGDRDALNNLVNCYIALKQTDNALLTVQKALQQYPNDEALLSKEASILSDAGRYEEAAQVTRQLLAVHPGNAAYSTTLADQQLAAGRILMQAEDYDLARTQLQQVLAQQPNNLDALNYLINLESGAGRPDSALNYADQALTTYPGDRELLLKKASILQTLQRYDEAAAIEQSLMERYPYTLKYRNAYTETLMARGDSFRRSQQPDSALAQYEKVLALRPKDSLALLYTANAWLGKQQPDSALPYIDRGIRAYPTSIAFLEKRANVLEARKDYTAAALAADSLQQSAPTTDHREYADFLQSKGLHDQFGMYYLNSTYDYNNDHYNVATLEYRHYIKKGSYAFRVGYAGRQEGTGIQGEAELYYNHSAKTYSYALLTGSNGLAFPQVRAAYSLFHTFPHGFEGEIGARYLHADSTNSMSGVVSIAKSIHDFWANFRTYLISEDGSLYTSFNLTTRYYMNRQQDYISFVAALGTSPDDRSRLIAFPQLVGLLTRSVGAGFQKTFRFRTTVGVNAMWINQKISDSQFQNQYDLYFTLLRKF</sequence>
<dbReference type="OrthoDB" id="691989at2"/>
<feature type="signal peptide" evidence="4">
    <location>
        <begin position="1"/>
        <end position="22"/>
    </location>
</feature>
<dbReference type="InterPro" id="IPR051685">
    <property type="entry name" value="Ycf3/AcsC/BcsC/TPR_MFPF"/>
</dbReference>
<dbReference type="NCBIfam" id="TIGR04390">
    <property type="entry name" value="OMP_YaiO_dom"/>
    <property type="match status" value="1"/>
</dbReference>
<dbReference type="PROSITE" id="PS50005">
    <property type="entry name" value="TPR"/>
    <property type="match status" value="5"/>
</dbReference>
<feature type="domain" description="YaiO beta-barrel" evidence="5">
    <location>
        <begin position="722"/>
        <end position="892"/>
    </location>
</feature>
<dbReference type="EMBL" id="QCYK01000002">
    <property type="protein sequence ID" value="PUZ25643.1"/>
    <property type="molecule type" value="Genomic_DNA"/>
</dbReference>
<dbReference type="SMART" id="SM00028">
    <property type="entry name" value="TPR"/>
    <property type="match status" value="11"/>
</dbReference>
<keyword evidence="7" id="KW-1185">Reference proteome</keyword>
<comment type="caution">
    <text evidence="6">The sequence shown here is derived from an EMBL/GenBank/DDBJ whole genome shotgun (WGS) entry which is preliminary data.</text>
</comment>
<feature type="chain" id="PRO_5015588578" description="YaiO beta-barrel domain-containing protein" evidence="4">
    <location>
        <begin position="23"/>
        <end position="954"/>
    </location>
</feature>
<feature type="repeat" description="TPR" evidence="3">
    <location>
        <begin position="31"/>
        <end position="64"/>
    </location>
</feature>
<evidence type="ECO:0000259" key="5">
    <source>
        <dbReference type="Pfam" id="PF19413"/>
    </source>
</evidence>
<organism evidence="6 7">
    <name type="scientific">Chitinophaga parva</name>
    <dbReference type="NCBI Taxonomy" id="2169414"/>
    <lineage>
        <taxon>Bacteria</taxon>
        <taxon>Pseudomonadati</taxon>
        <taxon>Bacteroidota</taxon>
        <taxon>Chitinophagia</taxon>
        <taxon>Chitinophagales</taxon>
        <taxon>Chitinophagaceae</taxon>
        <taxon>Chitinophaga</taxon>
    </lineage>
</organism>
<dbReference type="PANTHER" id="PTHR44943">
    <property type="entry name" value="CELLULOSE SYNTHASE OPERON PROTEIN C"/>
    <property type="match status" value="1"/>
</dbReference>
<dbReference type="InterPro" id="IPR011990">
    <property type="entry name" value="TPR-like_helical_dom_sf"/>
</dbReference>
<evidence type="ECO:0000313" key="6">
    <source>
        <dbReference type="EMBL" id="PUZ25643.1"/>
    </source>
</evidence>
<protein>
    <recommendedName>
        <fullName evidence="5">YaiO beta-barrel domain-containing protein</fullName>
    </recommendedName>
</protein>
<keyword evidence="2 3" id="KW-0802">TPR repeat</keyword>
<evidence type="ECO:0000256" key="3">
    <source>
        <dbReference type="PROSITE-ProRule" id="PRU00339"/>
    </source>
</evidence>